<proteinExistence type="predicted"/>
<evidence type="ECO:0000313" key="1">
    <source>
        <dbReference type="EMBL" id="KAL3279964.1"/>
    </source>
</evidence>
<dbReference type="Proteomes" id="UP001516400">
    <property type="component" value="Unassembled WGS sequence"/>
</dbReference>
<comment type="caution">
    <text evidence="1">The sequence shown here is derived from an EMBL/GenBank/DDBJ whole genome shotgun (WGS) entry which is preliminary data.</text>
</comment>
<organism evidence="1 2">
    <name type="scientific">Cryptolaemus montrouzieri</name>
    <dbReference type="NCBI Taxonomy" id="559131"/>
    <lineage>
        <taxon>Eukaryota</taxon>
        <taxon>Metazoa</taxon>
        <taxon>Ecdysozoa</taxon>
        <taxon>Arthropoda</taxon>
        <taxon>Hexapoda</taxon>
        <taxon>Insecta</taxon>
        <taxon>Pterygota</taxon>
        <taxon>Neoptera</taxon>
        <taxon>Endopterygota</taxon>
        <taxon>Coleoptera</taxon>
        <taxon>Polyphaga</taxon>
        <taxon>Cucujiformia</taxon>
        <taxon>Coccinelloidea</taxon>
        <taxon>Coccinellidae</taxon>
        <taxon>Scymninae</taxon>
        <taxon>Scymnini</taxon>
        <taxon>Cryptolaemus</taxon>
    </lineage>
</organism>
<sequence>MCAGDSQVHGVCHDLVSTMRQPVDMALFGMVWLLRVRSEMKRCTKCRRQQQKQNLAVEDGASAATFFTIEAPSTVTTLNTPSPGHSLAPTTFCEVHGYSLPKEGIV</sequence>
<protein>
    <submittedName>
        <fullName evidence="1">Uncharacterized protein</fullName>
    </submittedName>
</protein>
<accession>A0ABD2NN44</accession>
<name>A0ABD2NN44_9CUCU</name>
<dbReference type="AlphaFoldDB" id="A0ABD2NN44"/>
<keyword evidence="2" id="KW-1185">Reference proteome</keyword>
<dbReference type="EMBL" id="JABFTP020000124">
    <property type="protein sequence ID" value="KAL3279964.1"/>
    <property type="molecule type" value="Genomic_DNA"/>
</dbReference>
<reference evidence="1 2" key="1">
    <citation type="journal article" date="2021" name="BMC Biol.">
        <title>Horizontally acquired antibacterial genes associated with adaptive radiation of ladybird beetles.</title>
        <authorList>
            <person name="Li H.S."/>
            <person name="Tang X.F."/>
            <person name="Huang Y.H."/>
            <person name="Xu Z.Y."/>
            <person name="Chen M.L."/>
            <person name="Du X.Y."/>
            <person name="Qiu B.Y."/>
            <person name="Chen P.T."/>
            <person name="Zhang W."/>
            <person name="Slipinski A."/>
            <person name="Escalona H.E."/>
            <person name="Waterhouse R.M."/>
            <person name="Zwick A."/>
            <person name="Pang H."/>
        </authorList>
    </citation>
    <scope>NUCLEOTIDE SEQUENCE [LARGE SCALE GENOMIC DNA]</scope>
    <source>
        <strain evidence="1">SYSU2018</strain>
    </source>
</reference>
<evidence type="ECO:0000313" key="2">
    <source>
        <dbReference type="Proteomes" id="UP001516400"/>
    </source>
</evidence>
<gene>
    <name evidence="1" type="ORF">HHI36_017469</name>
</gene>